<organism evidence="8 9">
    <name type="scientific">Apostasia shenzhenica</name>
    <dbReference type="NCBI Taxonomy" id="1088818"/>
    <lineage>
        <taxon>Eukaryota</taxon>
        <taxon>Viridiplantae</taxon>
        <taxon>Streptophyta</taxon>
        <taxon>Embryophyta</taxon>
        <taxon>Tracheophyta</taxon>
        <taxon>Spermatophyta</taxon>
        <taxon>Magnoliopsida</taxon>
        <taxon>Liliopsida</taxon>
        <taxon>Asparagales</taxon>
        <taxon>Orchidaceae</taxon>
        <taxon>Apostasioideae</taxon>
        <taxon>Apostasia</taxon>
    </lineage>
</organism>
<dbReference type="PANTHER" id="PTHR35129">
    <property type="entry name" value="GUANINE NUCLEOTIDE-BINDING PROTEIN SUBUNIT GAMMA 1"/>
    <property type="match status" value="1"/>
</dbReference>
<reference evidence="8 9" key="1">
    <citation type="journal article" date="2017" name="Nature">
        <title>The Apostasia genome and the evolution of orchids.</title>
        <authorList>
            <person name="Zhang G.Q."/>
            <person name="Liu K.W."/>
            <person name="Li Z."/>
            <person name="Lohaus R."/>
            <person name="Hsiao Y.Y."/>
            <person name="Niu S.C."/>
            <person name="Wang J.Y."/>
            <person name="Lin Y.C."/>
            <person name="Xu Q."/>
            <person name="Chen L.J."/>
            <person name="Yoshida K."/>
            <person name="Fujiwara S."/>
            <person name="Wang Z.W."/>
            <person name="Zhang Y.Q."/>
            <person name="Mitsuda N."/>
            <person name="Wang M."/>
            <person name="Liu G.H."/>
            <person name="Pecoraro L."/>
            <person name="Huang H.X."/>
            <person name="Xiao X.J."/>
            <person name="Lin M."/>
            <person name="Wu X.Y."/>
            <person name="Wu W.L."/>
            <person name="Chen Y.Y."/>
            <person name="Chang S.B."/>
            <person name="Sakamoto S."/>
            <person name="Ohme-Takagi M."/>
            <person name="Yagi M."/>
            <person name="Zeng S.J."/>
            <person name="Shen C.Y."/>
            <person name="Yeh C.M."/>
            <person name="Luo Y.B."/>
            <person name="Tsai W.C."/>
            <person name="Van de Peer Y."/>
            <person name="Liu Z.J."/>
        </authorList>
    </citation>
    <scope>NUCLEOTIDE SEQUENCE [LARGE SCALE GENOMIC DNA]</scope>
    <source>
        <strain evidence="9">cv. Shenzhen</strain>
        <tissue evidence="8">Stem</tissue>
    </source>
</reference>
<keyword evidence="5" id="KW-0807">Transducer</keyword>
<dbReference type="GO" id="GO:0005886">
    <property type="term" value="C:plasma membrane"/>
    <property type="evidence" value="ECO:0007669"/>
    <property type="project" value="UniProtKB-SubCell"/>
</dbReference>
<comment type="subcellular location">
    <subcellularLocation>
        <location evidence="1">Cell membrane</location>
    </subcellularLocation>
</comment>
<dbReference type="AlphaFoldDB" id="A0A2I0AH71"/>
<evidence type="ECO:0000256" key="4">
    <source>
        <dbReference type="ARBA" id="ARBA00023136"/>
    </source>
</evidence>
<dbReference type="InterPro" id="IPR015898">
    <property type="entry name" value="G-protein_gamma-like_dom"/>
</dbReference>
<dbReference type="InterPro" id="IPR045878">
    <property type="entry name" value="GG1/2"/>
</dbReference>
<protein>
    <submittedName>
        <fullName evidence="8">Guanine nucleotide-binding protein subunit gamma 1</fullName>
    </submittedName>
</protein>
<proteinExistence type="predicted"/>
<evidence type="ECO:0000256" key="5">
    <source>
        <dbReference type="ARBA" id="ARBA00023224"/>
    </source>
</evidence>
<evidence type="ECO:0000256" key="1">
    <source>
        <dbReference type="ARBA" id="ARBA00004236"/>
    </source>
</evidence>
<evidence type="ECO:0000313" key="9">
    <source>
        <dbReference type="Proteomes" id="UP000236161"/>
    </source>
</evidence>
<keyword evidence="4" id="KW-0472">Membrane</keyword>
<dbReference type="PANTHER" id="PTHR35129:SF5">
    <property type="entry name" value="GUANINE NUCLEOTIDE-BINDING PROTEIN SUBUNIT GAMMA 2"/>
    <property type="match status" value="1"/>
</dbReference>
<feature type="region of interest" description="Disordered" evidence="6">
    <location>
        <begin position="1"/>
        <end position="21"/>
    </location>
</feature>
<evidence type="ECO:0000259" key="7">
    <source>
        <dbReference type="SMART" id="SM01224"/>
    </source>
</evidence>
<name>A0A2I0AH71_9ASPA</name>
<keyword evidence="2" id="KW-1003">Cell membrane</keyword>
<evidence type="ECO:0000313" key="8">
    <source>
        <dbReference type="EMBL" id="PKA54855.1"/>
    </source>
</evidence>
<feature type="domain" description="G protein gamma" evidence="7">
    <location>
        <begin position="34"/>
        <end position="106"/>
    </location>
</feature>
<sequence length="112" mass="12625">MEEPAENGGDRLPERAAAAPAPKLGDFLGRHRLSAAIGRLQLEIQSLMSELEELDTMEPSSAVCQEVLSSMEGIPDALLPITKGPENSTWERWFQPVRSKHRWWNHRDSEFS</sequence>
<evidence type="ECO:0000256" key="6">
    <source>
        <dbReference type="SAM" id="MobiDB-lite"/>
    </source>
</evidence>
<dbReference type="OrthoDB" id="776094at2759"/>
<dbReference type="EMBL" id="KZ451982">
    <property type="protein sequence ID" value="PKA54855.1"/>
    <property type="molecule type" value="Genomic_DNA"/>
</dbReference>
<keyword evidence="9" id="KW-1185">Reference proteome</keyword>
<gene>
    <name evidence="8" type="primary">GG1</name>
    <name evidence="8" type="ORF">AXF42_Ash000690</name>
</gene>
<keyword evidence="3" id="KW-0175">Coiled coil</keyword>
<accession>A0A2I0AH71</accession>
<dbReference type="SMART" id="SM01224">
    <property type="entry name" value="G_gamma"/>
    <property type="match status" value="1"/>
</dbReference>
<evidence type="ECO:0000256" key="2">
    <source>
        <dbReference type="ARBA" id="ARBA00022475"/>
    </source>
</evidence>
<evidence type="ECO:0000256" key="3">
    <source>
        <dbReference type="ARBA" id="ARBA00023054"/>
    </source>
</evidence>
<dbReference type="STRING" id="1088818.A0A2I0AH71"/>
<dbReference type="GO" id="GO:0007165">
    <property type="term" value="P:signal transduction"/>
    <property type="evidence" value="ECO:0007669"/>
    <property type="project" value="UniProtKB-KW"/>
</dbReference>
<dbReference type="Proteomes" id="UP000236161">
    <property type="component" value="Unassembled WGS sequence"/>
</dbReference>